<dbReference type="AlphaFoldDB" id="A0A5C5B8S6"/>
<comment type="similarity">
    <text evidence="7">Belongs to the binding-protein-dependent transport system permease family.</text>
</comment>
<accession>A0A5C5B8S6</accession>
<dbReference type="InterPro" id="IPR051322">
    <property type="entry name" value="AA_ABC_Transporter_Permease"/>
</dbReference>
<dbReference type="InterPro" id="IPR000515">
    <property type="entry name" value="MetI-like"/>
</dbReference>
<dbReference type="CDD" id="cd06261">
    <property type="entry name" value="TM_PBP2"/>
    <property type="match status" value="1"/>
</dbReference>
<feature type="transmembrane region" description="Helical" evidence="7">
    <location>
        <begin position="82"/>
        <end position="105"/>
    </location>
</feature>
<dbReference type="Proteomes" id="UP000313849">
    <property type="component" value="Unassembled WGS sequence"/>
</dbReference>
<feature type="domain" description="ABC transmembrane type-1" evidence="8">
    <location>
        <begin position="14"/>
        <end position="208"/>
    </location>
</feature>
<dbReference type="EMBL" id="VENP01000065">
    <property type="protein sequence ID" value="TNU73101.1"/>
    <property type="molecule type" value="Genomic_DNA"/>
</dbReference>
<dbReference type="InterPro" id="IPR035906">
    <property type="entry name" value="MetI-like_sf"/>
</dbReference>
<keyword evidence="4 7" id="KW-0812">Transmembrane</keyword>
<dbReference type="Pfam" id="PF00528">
    <property type="entry name" value="BPD_transp_1"/>
    <property type="match status" value="1"/>
</dbReference>
<reference evidence="9 10" key="1">
    <citation type="submission" date="2019-06" db="EMBL/GenBank/DDBJ databases">
        <title>Draft genome sequence of Miniimonas arenae KCTC 19750T isolated from sea sand.</title>
        <authorList>
            <person name="Park S.-J."/>
        </authorList>
    </citation>
    <scope>NUCLEOTIDE SEQUENCE [LARGE SCALE GENOMIC DNA]</scope>
    <source>
        <strain evidence="9 10">KCTC 19750</strain>
    </source>
</reference>
<name>A0A5C5B8S6_9MICO</name>
<keyword evidence="10" id="KW-1185">Reference proteome</keyword>
<dbReference type="RefSeq" id="WP_139987555.1">
    <property type="nucleotide sequence ID" value="NZ_DAMDJA010000351.1"/>
</dbReference>
<evidence type="ECO:0000256" key="6">
    <source>
        <dbReference type="ARBA" id="ARBA00023136"/>
    </source>
</evidence>
<dbReference type="Gene3D" id="1.10.3720.10">
    <property type="entry name" value="MetI-like"/>
    <property type="match status" value="1"/>
</dbReference>
<feature type="transmembrane region" description="Helical" evidence="7">
    <location>
        <begin position="188"/>
        <end position="212"/>
    </location>
</feature>
<evidence type="ECO:0000256" key="2">
    <source>
        <dbReference type="ARBA" id="ARBA00022448"/>
    </source>
</evidence>
<dbReference type="GO" id="GO:0048473">
    <property type="term" value="P:D-methionine transmembrane transport"/>
    <property type="evidence" value="ECO:0007669"/>
    <property type="project" value="TreeGrafter"/>
</dbReference>
<sequence length="218" mass="23307">MNWERLGPTFTEALAQTAYMLFWAMLVGGLIGLAIGVGLYVSRSGNLLSNRVVFAVLNVAVNIVRPIPFIIFLFAIGPLTKAVVGTTIGTEAATFAMALMAGFAFSRLVEQNLVSLDPGVIEAARAMGASPLRIILTVLIPEALAPLILGYTFLFIGVLDMSAMAGYIGGGGIGDFAMVYGYQQYDWTVTYIVVGVIIVIVQLAQLLGNYLARKALHR</sequence>
<dbReference type="SUPFAM" id="SSF161098">
    <property type="entry name" value="MetI-like"/>
    <property type="match status" value="1"/>
</dbReference>
<feature type="transmembrane region" description="Helical" evidence="7">
    <location>
        <begin position="143"/>
        <end position="168"/>
    </location>
</feature>
<evidence type="ECO:0000256" key="5">
    <source>
        <dbReference type="ARBA" id="ARBA00022989"/>
    </source>
</evidence>
<evidence type="ECO:0000313" key="9">
    <source>
        <dbReference type="EMBL" id="TNU73101.1"/>
    </source>
</evidence>
<comment type="subcellular location">
    <subcellularLocation>
        <location evidence="1 7">Cell membrane</location>
        <topology evidence="1 7">Multi-pass membrane protein</topology>
    </subcellularLocation>
</comment>
<evidence type="ECO:0000313" key="10">
    <source>
        <dbReference type="Proteomes" id="UP000313849"/>
    </source>
</evidence>
<keyword evidence="5 7" id="KW-1133">Transmembrane helix</keyword>
<evidence type="ECO:0000256" key="3">
    <source>
        <dbReference type="ARBA" id="ARBA00022475"/>
    </source>
</evidence>
<keyword evidence="2 7" id="KW-0813">Transport</keyword>
<evidence type="ECO:0000256" key="1">
    <source>
        <dbReference type="ARBA" id="ARBA00004651"/>
    </source>
</evidence>
<gene>
    <name evidence="9" type="ORF">FH969_13180</name>
</gene>
<feature type="transmembrane region" description="Helical" evidence="7">
    <location>
        <begin position="20"/>
        <end position="41"/>
    </location>
</feature>
<dbReference type="GO" id="GO:0005886">
    <property type="term" value="C:plasma membrane"/>
    <property type="evidence" value="ECO:0007669"/>
    <property type="project" value="UniProtKB-SubCell"/>
</dbReference>
<keyword evidence="3" id="KW-1003">Cell membrane</keyword>
<evidence type="ECO:0000256" key="4">
    <source>
        <dbReference type="ARBA" id="ARBA00022692"/>
    </source>
</evidence>
<dbReference type="PANTHER" id="PTHR30450:SF14">
    <property type="entry name" value="TRANSPORTER, PERMEASE PROTEIN, PUTATIVE-RELATED"/>
    <property type="match status" value="1"/>
</dbReference>
<comment type="caution">
    <text evidence="9">The sequence shown here is derived from an EMBL/GenBank/DDBJ whole genome shotgun (WGS) entry which is preliminary data.</text>
</comment>
<dbReference type="PROSITE" id="PS50928">
    <property type="entry name" value="ABC_TM1"/>
    <property type="match status" value="1"/>
</dbReference>
<evidence type="ECO:0000256" key="7">
    <source>
        <dbReference type="RuleBase" id="RU363032"/>
    </source>
</evidence>
<dbReference type="OrthoDB" id="9793490at2"/>
<feature type="transmembrane region" description="Helical" evidence="7">
    <location>
        <begin position="53"/>
        <end position="76"/>
    </location>
</feature>
<evidence type="ECO:0000259" key="8">
    <source>
        <dbReference type="PROSITE" id="PS50928"/>
    </source>
</evidence>
<proteinExistence type="inferred from homology"/>
<protein>
    <submittedName>
        <fullName evidence="9">ABC transporter permease</fullName>
    </submittedName>
</protein>
<dbReference type="PANTHER" id="PTHR30450">
    <property type="entry name" value="ABC TRANSPORTER PERMEASE"/>
    <property type="match status" value="1"/>
</dbReference>
<organism evidence="9 10">
    <name type="scientific">Miniimonas arenae</name>
    <dbReference type="NCBI Taxonomy" id="676201"/>
    <lineage>
        <taxon>Bacteria</taxon>
        <taxon>Bacillati</taxon>
        <taxon>Actinomycetota</taxon>
        <taxon>Actinomycetes</taxon>
        <taxon>Micrococcales</taxon>
        <taxon>Beutenbergiaceae</taxon>
        <taxon>Miniimonas</taxon>
    </lineage>
</organism>
<keyword evidence="6 7" id="KW-0472">Membrane</keyword>